<gene>
    <name evidence="3" type="primary">ORF185338</name>
    <name evidence="4" type="synonym">ORF185340</name>
    <name evidence="5" type="synonym">ORF185342</name>
</gene>
<evidence type="ECO:0000313" key="5">
    <source>
        <dbReference type="EMBL" id="CEK91877.1"/>
    </source>
</evidence>
<keyword evidence="1" id="KW-1133">Transmembrane helix</keyword>
<feature type="transmembrane region" description="Helical" evidence="1">
    <location>
        <begin position="147"/>
        <end position="168"/>
    </location>
</feature>
<dbReference type="Gene3D" id="2.10.50.10">
    <property type="entry name" value="Tumor Necrosis Factor Receptor, subunit A, domain 2"/>
    <property type="match status" value="1"/>
</dbReference>
<organism evidence="3">
    <name type="scientific">Arion vulgaris</name>
    <dbReference type="NCBI Taxonomy" id="1028688"/>
    <lineage>
        <taxon>Eukaryota</taxon>
        <taxon>Metazoa</taxon>
        <taxon>Spiralia</taxon>
        <taxon>Lophotrochozoa</taxon>
        <taxon>Mollusca</taxon>
        <taxon>Gastropoda</taxon>
        <taxon>Heterobranchia</taxon>
        <taxon>Euthyneura</taxon>
        <taxon>Panpulmonata</taxon>
        <taxon>Eupulmonata</taxon>
        <taxon>Stylommatophora</taxon>
        <taxon>Helicina</taxon>
        <taxon>Arionoidea</taxon>
        <taxon>Arionidae</taxon>
        <taxon>Arion</taxon>
    </lineage>
</organism>
<evidence type="ECO:0008006" key="6">
    <source>
        <dbReference type="Google" id="ProtNLM"/>
    </source>
</evidence>
<dbReference type="EMBL" id="HACG01045010">
    <property type="protein sequence ID" value="CEK91875.1"/>
    <property type="molecule type" value="Transcribed_RNA"/>
</dbReference>
<evidence type="ECO:0000256" key="1">
    <source>
        <dbReference type="SAM" id="Phobius"/>
    </source>
</evidence>
<keyword evidence="1" id="KW-0812">Transmembrane</keyword>
<dbReference type="EMBL" id="HACG01045011">
    <property type="protein sequence ID" value="CEK91876.1"/>
    <property type="molecule type" value="Transcribed_RNA"/>
</dbReference>
<name>A0A0B7BI80_9EUPU</name>
<evidence type="ECO:0000313" key="4">
    <source>
        <dbReference type="EMBL" id="CEK91876.1"/>
    </source>
</evidence>
<sequence length="201" mass="22475">MFRIGCLYLLLVYYVTEGQQCNTPCEQGHYCSGKDCIVCPDKHFRIDKLHYYASCLPWTRKPPNSHYVIAKNGTAYSDVEWRCADGYVEEEFAVESFHCVYEPPTTPLPSISSTTETLTVVATSVAESITTKPTSNTIRTGEATNTLPIVLSIVIVLIIAFVAIYLLVARKKKWWPFRHHIANGKNGTNHISAGIDDPATE</sequence>
<evidence type="ECO:0000313" key="3">
    <source>
        <dbReference type="EMBL" id="CEK91875.1"/>
    </source>
</evidence>
<reference evidence="3" key="1">
    <citation type="submission" date="2014-12" db="EMBL/GenBank/DDBJ databases">
        <title>Insight into the proteome of Arion vulgaris.</title>
        <authorList>
            <person name="Aradska J."/>
            <person name="Bulat T."/>
            <person name="Smidak R."/>
            <person name="Sarate P."/>
            <person name="Gangsoo J."/>
            <person name="Sialana F."/>
            <person name="Bilban M."/>
            <person name="Lubec G."/>
        </authorList>
    </citation>
    <scope>NUCLEOTIDE SEQUENCE</scope>
    <source>
        <tissue evidence="3">Skin</tissue>
    </source>
</reference>
<feature type="chain" id="PRO_5007391412" description="Sushi domain-containing protein" evidence="2">
    <location>
        <begin position="19"/>
        <end position="201"/>
    </location>
</feature>
<feature type="signal peptide" evidence="2">
    <location>
        <begin position="1"/>
        <end position="18"/>
    </location>
</feature>
<keyword evidence="1" id="KW-0472">Membrane</keyword>
<keyword evidence="2" id="KW-0732">Signal</keyword>
<accession>A0A0B7BI80</accession>
<evidence type="ECO:0000256" key="2">
    <source>
        <dbReference type="SAM" id="SignalP"/>
    </source>
</evidence>
<proteinExistence type="predicted"/>
<protein>
    <recommendedName>
        <fullName evidence="6">Sushi domain-containing protein</fullName>
    </recommendedName>
</protein>
<dbReference type="EMBL" id="HACG01045012">
    <property type="protein sequence ID" value="CEK91877.1"/>
    <property type="molecule type" value="Transcribed_RNA"/>
</dbReference>
<feature type="non-terminal residue" evidence="3">
    <location>
        <position position="201"/>
    </location>
</feature>
<dbReference type="AlphaFoldDB" id="A0A0B7BI80"/>